<dbReference type="PANTHER" id="PTHR10762">
    <property type="entry name" value="DIPHTHAMIDE BIOSYNTHESIS PROTEIN"/>
    <property type="match status" value="1"/>
</dbReference>
<evidence type="ECO:0000313" key="8">
    <source>
        <dbReference type="EMBL" id="CAK9859028.1"/>
    </source>
</evidence>
<organism evidence="8 9">
    <name type="scientific">Sphagnum jensenii</name>
    <dbReference type="NCBI Taxonomy" id="128206"/>
    <lineage>
        <taxon>Eukaryota</taxon>
        <taxon>Viridiplantae</taxon>
        <taxon>Streptophyta</taxon>
        <taxon>Embryophyta</taxon>
        <taxon>Bryophyta</taxon>
        <taxon>Sphagnophytina</taxon>
        <taxon>Sphagnopsida</taxon>
        <taxon>Sphagnales</taxon>
        <taxon>Sphagnaceae</taxon>
        <taxon>Sphagnum</taxon>
    </lineage>
</organism>
<dbReference type="PANTHER" id="PTHR10762:SF2">
    <property type="entry name" value="2-(3-AMINO-3-CARBOXYPROPYL)HISTIDINE SYNTHASE SUBUNIT 2"/>
    <property type="match status" value="1"/>
</dbReference>
<dbReference type="NCBIfam" id="TIGR00272">
    <property type="entry name" value="DPH2"/>
    <property type="match status" value="1"/>
</dbReference>
<dbReference type="SFLD" id="SFLDS00032">
    <property type="entry name" value="Radical_SAM_3-amino-3-carboxyp"/>
    <property type="match status" value="1"/>
</dbReference>
<keyword evidence="4 7" id="KW-0479">Metal-binding</keyword>
<evidence type="ECO:0000256" key="6">
    <source>
        <dbReference type="ARBA" id="ARBA00023014"/>
    </source>
</evidence>
<reference evidence="8" key="1">
    <citation type="submission" date="2024-03" db="EMBL/GenBank/DDBJ databases">
        <authorList>
            <consortium name="ELIXIR-Norway"/>
            <consortium name="Elixir Norway"/>
        </authorList>
    </citation>
    <scope>NUCLEOTIDE SEQUENCE</scope>
</reference>
<comment type="cofactor">
    <cofactor evidence="1">
        <name>[4Fe-4S] cluster</name>
        <dbReference type="ChEBI" id="CHEBI:49883"/>
    </cofactor>
</comment>
<dbReference type="InterPro" id="IPR042265">
    <property type="entry name" value="DPH1/DPH2_3"/>
</dbReference>
<sequence length="495" mass="54003">MEQTTSSVGGAAAYVIRRGFKRVALQFPDELLEQSVSLMTTMRGELNQRGGGDGINLYVLADTTYGSCCVDEVAAAHVDAQCVVHFGHACLSRTSRLPVYYVFGNACINVQQCVMHIAEFRSLKKQALLVLFELEYAHAMEKLEEEMRRQLSEQVFVFAQVPSCEMEPLLGGGGGTSQEPKSKLQEHRIGGLKWCLTEQHVMEDYAILWIGEEGAALTNVMLTYNTNAVAKFDPSTNTLVADMGNKSKSLMRRFYLVQQAKDASVVGIVVGTLGVAGYVEAIQHVRNIVKKAGKKPYTIVIGKPNPSKLANFPECDVFVLVACPQTVLIDSKEYLAPVITPYEAEMAFVEGKEWTGAFSLEFEKMQISTEDSEETSDHTGVGNLLGLSPQYTASSSRMLIPSEAADHTALQLHPSSNLAVVSSGRMRTGVKSSADYLALRSYQGLEMHQTEKGTISPEDGSKEQQVVLPSSFGVVVGRTGRAAGYNDEKKLPAET</sequence>
<evidence type="ECO:0000256" key="5">
    <source>
        <dbReference type="ARBA" id="ARBA00023004"/>
    </source>
</evidence>
<proteinExistence type="inferred from homology"/>
<name>A0ABP1A911_9BRYO</name>
<evidence type="ECO:0000256" key="4">
    <source>
        <dbReference type="ARBA" id="ARBA00022723"/>
    </source>
</evidence>
<evidence type="ECO:0000313" key="9">
    <source>
        <dbReference type="Proteomes" id="UP001497522"/>
    </source>
</evidence>
<gene>
    <name evidence="8" type="ORF">CSSPJE1EN2_LOCUS2023</name>
</gene>
<dbReference type="InterPro" id="IPR042263">
    <property type="entry name" value="DPH1/DPH2_1"/>
</dbReference>
<keyword evidence="9" id="KW-1185">Reference proteome</keyword>
<dbReference type="SFLD" id="SFLDG01121">
    <property type="entry name" value="Diphthamide_biosynthesis"/>
    <property type="match status" value="1"/>
</dbReference>
<comment type="function">
    <text evidence="7">Required for the first step of diphthamide biosynthesis, a post-translational modification of histidine which occurs in elongation factor 2. DPH1 and DPH2 transfer a 3-amino-3-carboxypropyl (ACP) group from S-adenosyl-L-methionine (SAM) to a histidine residue, the reaction is assisted by a reduction system comprising DPH3 and a NADH-dependent reductase. Facilitates the reduction of the catalytic iron-sulfur cluster found in the DPH1 subunit.</text>
</comment>
<evidence type="ECO:0000256" key="3">
    <source>
        <dbReference type="ARBA" id="ARBA00006179"/>
    </source>
</evidence>
<keyword evidence="6 7" id="KW-0411">Iron-sulfur</keyword>
<dbReference type="Gene3D" id="3.40.50.11840">
    <property type="entry name" value="Diphthamide synthesis DPH1/DPH2 domain 1"/>
    <property type="match status" value="1"/>
</dbReference>
<dbReference type="InterPro" id="IPR016435">
    <property type="entry name" value="DPH1/DPH2"/>
</dbReference>
<comment type="pathway">
    <text evidence="2 7">Protein modification; peptidyl-diphthamide biosynthesis.</text>
</comment>
<comment type="similarity">
    <text evidence="3 7">Belongs to the DPH1/DPH2 family. DPH2 subfamily.</text>
</comment>
<dbReference type="NCBIfam" id="TIGR00322">
    <property type="entry name" value="diphth2_R"/>
    <property type="match status" value="1"/>
</dbReference>
<dbReference type="Gene3D" id="3.40.50.11860">
    <property type="entry name" value="Diphthamide synthesis DPH1/DPH2 domain 3"/>
    <property type="match status" value="1"/>
</dbReference>
<evidence type="ECO:0000256" key="7">
    <source>
        <dbReference type="RuleBase" id="RU364133"/>
    </source>
</evidence>
<dbReference type="Proteomes" id="UP001497522">
    <property type="component" value="Chromosome 10"/>
</dbReference>
<accession>A0ABP1A911</accession>
<dbReference type="InterPro" id="IPR010014">
    <property type="entry name" value="DHP2"/>
</dbReference>
<evidence type="ECO:0000256" key="1">
    <source>
        <dbReference type="ARBA" id="ARBA00001966"/>
    </source>
</evidence>
<dbReference type="Pfam" id="PF01866">
    <property type="entry name" value="Diphthamide_syn"/>
    <property type="match status" value="1"/>
</dbReference>
<dbReference type="EMBL" id="OZ023711">
    <property type="protein sequence ID" value="CAK9859028.1"/>
    <property type="molecule type" value="Genomic_DNA"/>
</dbReference>
<keyword evidence="5 7" id="KW-0408">Iron</keyword>
<evidence type="ECO:0000256" key="2">
    <source>
        <dbReference type="ARBA" id="ARBA00005156"/>
    </source>
</evidence>
<protein>
    <recommendedName>
        <fullName evidence="7">2-(3-amino-3-carboxypropyl)histidine synthase subunit 2</fullName>
    </recommendedName>
</protein>